<dbReference type="InterPro" id="IPR003593">
    <property type="entry name" value="AAA+_ATPase"/>
</dbReference>
<reference evidence="18" key="4">
    <citation type="submission" date="2022-09" db="EMBL/GenBank/DDBJ databases">
        <title>Rouxiella aceris sp. nov., isolated from tree sap and emended description of the genus Rhouxiella.</title>
        <authorList>
            <person name="Kim I.S."/>
        </authorList>
    </citation>
    <scope>NUCLEOTIDE SEQUENCE</scope>
    <source>
        <strain evidence="18">SAP-2</strain>
    </source>
</reference>
<evidence type="ECO:0000313" key="20">
    <source>
        <dbReference type="Proteomes" id="UP000192722"/>
    </source>
</evidence>
<dbReference type="SMART" id="SM00382">
    <property type="entry name" value="AAA"/>
    <property type="match status" value="2"/>
</dbReference>
<keyword evidence="6" id="KW-0677">Repeat</keyword>
<keyword evidence="9 18" id="KW-0067">ATP-binding</keyword>
<dbReference type="InterPro" id="IPR027417">
    <property type="entry name" value="P-loop_NTPase"/>
</dbReference>
<dbReference type="EC" id="7.4.2.10" evidence="14"/>
<evidence type="ECO:0000256" key="1">
    <source>
        <dbReference type="ARBA" id="ARBA00004417"/>
    </source>
</evidence>
<dbReference type="RefSeq" id="WP_084982041.1">
    <property type="nucleotide sequence ID" value="NZ_CBCSCF010000006.1"/>
</dbReference>
<dbReference type="PROSITE" id="PS50893">
    <property type="entry name" value="ABC_TRANSPORTER_2"/>
    <property type="match status" value="2"/>
</dbReference>
<protein>
    <recommendedName>
        <fullName evidence="15">Glutathione import ATP-binding protein GsiA</fullName>
        <ecNumber evidence="14">7.4.2.10</ecNumber>
    </recommendedName>
</protein>
<evidence type="ECO:0000313" key="19">
    <source>
        <dbReference type="EMBL" id="ORJ23033.1"/>
    </source>
</evidence>
<dbReference type="InterPro" id="IPR003439">
    <property type="entry name" value="ABC_transporter-like_ATP-bd"/>
</dbReference>
<sequence>MNDNALLTVKDLRVSFSAKRGKTVAVKDLSFSLSIGECVALVGESGSGKSVTAMTLLGLTLFNGGQVEQGQITFQRRDGVSVSLLQQSERQWENLRGDQIAMIFQEPMTSLNPLFTVGEQIAEVLRQHRGISNKQAKAQAITLLERVRIPQAETRYAQYPHEISGGMRQRVAIAMALACAPRLLIADEPTTALDVTVQAQILDLIQDIARESQMAVLFITHDMGVVAQVADRVIVMRHGEKVEEQPVASLFSHPQAAYTRQLLDAVPRLGDMRGMASPRGFGEFAPSSKVIQSSLRPLLDVRHLSARFPVHKGLLQRHVANVHAVEDVSFSISAGETLALVGESGSGKSTTGRAVLQLIQAQSGSVELEGQELRTLSGGRLQARRRDMQIIFQDPYAALDPRLRVFDQLAEPLRIHGMVKESELPARLHALLARVELPAEFLTRYPHEMSGGQRQRLCIARALTLAPKIIIADEPVSALDVSIQAQVINLMIELQRDLGLSYLFISHDMAVVERISHRVAVMCRGRIVEIGPRENIFASPQHPYTQALLAAVPEADPARRRTVSPKATQLATPVYPKNHRQEVSHYREVSPGHRVLVNTF</sequence>
<keyword evidence="3" id="KW-0813">Transport</keyword>
<dbReference type="InterPro" id="IPR013563">
    <property type="entry name" value="Oligopep_ABC_C"/>
</dbReference>
<evidence type="ECO:0000256" key="10">
    <source>
        <dbReference type="ARBA" id="ARBA00022967"/>
    </source>
</evidence>
<dbReference type="NCBIfam" id="NF007739">
    <property type="entry name" value="PRK10419.1"/>
    <property type="match status" value="2"/>
</dbReference>
<organism evidence="18 21">
    <name type="scientific">Rouxiella silvae</name>
    <dbReference type="NCBI Taxonomy" id="1646373"/>
    <lineage>
        <taxon>Bacteria</taxon>
        <taxon>Pseudomonadati</taxon>
        <taxon>Pseudomonadota</taxon>
        <taxon>Gammaproteobacteria</taxon>
        <taxon>Enterobacterales</taxon>
        <taxon>Yersiniaceae</taxon>
        <taxon>Rouxiella</taxon>
    </lineage>
</organism>
<dbReference type="FunFam" id="3.40.50.300:FF:000016">
    <property type="entry name" value="Oligopeptide ABC transporter ATP-binding component"/>
    <property type="match status" value="2"/>
</dbReference>
<dbReference type="GO" id="GO:0005886">
    <property type="term" value="C:plasma membrane"/>
    <property type="evidence" value="ECO:0007669"/>
    <property type="project" value="UniProtKB-SubCell"/>
</dbReference>
<gene>
    <name evidence="19" type="ORF">BS639_01380</name>
    <name evidence="18" type="ORF">ITX54_21505</name>
</gene>
<keyword evidence="10" id="KW-1278">Translocase</keyword>
<evidence type="ECO:0000256" key="11">
    <source>
        <dbReference type="ARBA" id="ARBA00023136"/>
    </source>
</evidence>
<evidence type="ECO:0000256" key="9">
    <source>
        <dbReference type="ARBA" id="ARBA00022840"/>
    </source>
</evidence>
<evidence type="ECO:0000256" key="14">
    <source>
        <dbReference type="ARBA" id="ARBA00039050"/>
    </source>
</evidence>
<dbReference type="AlphaFoldDB" id="A0AA40X6P8"/>
<comment type="caution">
    <text evidence="18">The sequence shown here is derived from an EMBL/GenBank/DDBJ whole genome shotgun (WGS) entry which is preliminary data.</text>
</comment>
<dbReference type="Gene3D" id="3.40.50.300">
    <property type="entry name" value="P-loop containing nucleotide triphosphate hydrolases"/>
    <property type="match status" value="2"/>
</dbReference>
<feature type="domain" description="ABC transporter" evidence="17">
    <location>
        <begin position="9"/>
        <end position="263"/>
    </location>
</feature>
<reference evidence="19" key="1">
    <citation type="submission" date="2016-12" db="EMBL/GenBank/DDBJ databases">
        <authorList>
            <person name="Le Fleche-Mateos A."/>
        </authorList>
    </citation>
    <scope>NUCLEOTIDE SEQUENCE</scope>
    <source>
        <strain evidence="19">213</strain>
    </source>
</reference>
<dbReference type="InterPro" id="IPR050319">
    <property type="entry name" value="ABC_transp_ATP-bind"/>
</dbReference>
<dbReference type="GO" id="GO:0015833">
    <property type="term" value="P:peptide transport"/>
    <property type="evidence" value="ECO:0007669"/>
    <property type="project" value="InterPro"/>
</dbReference>
<evidence type="ECO:0000256" key="12">
    <source>
        <dbReference type="ARBA" id="ARBA00037530"/>
    </source>
</evidence>
<reference evidence="19 20" key="2">
    <citation type="journal article" date="2017" name="Int. J. Syst. Evol. Microbiol.">
        <title>Rouxiella badensis sp. nov. and Rouxiella silvae sp. nov. isolated from peat bog soil in Germany and emendation of the genus description.</title>
        <authorList>
            <person name="Le Fleche-Mateos A."/>
            <person name="Kugler J.H."/>
            <person name="Hansen S.H."/>
            <person name="Syldatk C."/>
            <person name="Hausmann R."/>
            <person name="Lomprez F."/>
            <person name="Vandenbogaert M."/>
            <person name="Manuguerra J.C."/>
            <person name="Grimont P.A."/>
        </authorList>
    </citation>
    <scope>NUCLEOTIDE SEQUENCE [LARGE SCALE GENOMIC DNA]</scope>
    <source>
        <strain evidence="19 20">213</strain>
    </source>
</reference>
<evidence type="ECO:0000256" key="4">
    <source>
        <dbReference type="ARBA" id="ARBA00022475"/>
    </source>
</evidence>
<keyword evidence="7" id="KW-0547">Nucleotide-binding</keyword>
<dbReference type="SUPFAM" id="SSF52540">
    <property type="entry name" value="P-loop containing nucleoside triphosphate hydrolases"/>
    <property type="match status" value="2"/>
</dbReference>
<dbReference type="GO" id="GO:0005524">
    <property type="term" value="F:ATP binding"/>
    <property type="evidence" value="ECO:0007669"/>
    <property type="project" value="UniProtKB-KW"/>
</dbReference>
<dbReference type="EMBL" id="MRWD01000002">
    <property type="protein sequence ID" value="ORJ23033.1"/>
    <property type="molecule type" value="Genomic_DNA"/>
</dbReference>
<dbReference type="GO" id="GO:0055085">
    <property type="term" value="P:transmembrane transport"/>
    <property type="evidence" value="ECO:0007669"/>
    <property type="project" value="UniProtKB-ARBA"/>
</dbReference>
<dbReference type="PANTHER" id="PTHR43776">
    <property type="entry name" value="TRANSPORT ATP-BINDING PROTEIN"/>
    <property type="match status" value="1"/>
</dbReference>
<evidence type="ECO:0000256" key="15">
    <source>
        <dbReference type="ARBA" id="ARBA00041187"/>
    </source>
</evidence>
<keyword evidence="20" id="KW-1185">Reference proteome</keyword>
<accession>A0AA40X6P8</accession>
<comment type="function">
    <text evidence="12">Part of the ABC transporter complex GsiABCD involved in glutathione import. Responsible for energy coupling to the transport system.</text>
</comment>
<keyword evidence="5" id="KW-0997">Cell inner membrane</keyword>
<dbReference type="PROSITE" id="PS00211">
    <property type="entry name" value="ABC_TRANSPORTER_1"/>
    <property type="match status" value="2"/>
</dbReference>
<evidence type="ECO:0000313" key="21">
    <source>
        <dbReference type="Proteomes" id="UP000705283"/>
    </source>
</evidence>
<dbReference type="NCBIfam" id="NF008453">
    <property type="entry name" value="PRK11308.1"/>
    <property type="match status" value="2"/>
</dbReference>
<dbReference type="Pfam" id="PF08352">
    <property type="entry name" value="oligo_HPY"/>
    <property type="match status" value="2"/>
</dbReference>
<dbReference type="GO" id="GO:0016887">
    <property type="term" value="F:ATP hydrolysis activity"/>
    <property type="evidence" value="ECO:0007669"/>
    <property type="project" value="InterPro"/>
</dbReference>
<dbReference type="InterPro" id="IPR017871">
    <property type="entry name" value="ABC_transporter-like_CS"/>
</dbReference>
<evidence type="ECO:0000256" key="16">
    <source>
        <dbReference type="ARBA" id="ARBA00047640"/>
    </source>
</evidence>
<comment type="subcellular location">
    <subcellularLocation>
        <location evidence="1">Cell inner membrane</location>
        <topology evidence="1">Peripheral membrane protein</topology>
    </subcellularLocation>
</comment>
<reference evidence="18" key="3">
    <citation type="submission" date="2020-11" db="EMBL/GenBank/DDBJ databases">
        <authorList>
            <person name="Lee S.D."/>
        </authorList>
    </citation>
    <scope>NUCLEOTIDE SEQUENCE</scope>
    <source>
        <strain evidence="18">SAP-2</strain>
    </source>
</reference>
<dbReference type="Proteomes" id="UP000705283">
    <property type="component" value="Unassembled WGS sequence"/>
</dbReference>
<evidence type="ECO:0000256" key="3">
    <source>
        <dbReference type="ARBA" id="ARBA00022448"/>
    </source>
</evidence>
<dbReference type="EMBL" id="JADMKS010000010">
    <property type="protein sequence ID" value="MBF6639242.1"/>
    <property type="molecule type" value="Genomic_DNA"/>
</dbReference>
<dbReference type="CDD" id="cd03257">
    <property type="entry name" value="ABC_NikE_OppD_transporters"/>
    <property type="match status" value="2"/>
</dbReference>
<comment type="similarity">
    <text evidence="13">Belongs to the ABC transporter superfamily. Glutathione importer (TC 3.A.1.5.11) family.</text>
</comment>
<keyword evidence="8" id="KW-0378">Hydrolase</keyword>
<evidence type="ECO:0000256" key="13">
    <source>
        <dbReference type="ARBA" id="ARBA00038416"/>
    </source>
</evidence>
<dbReference type="Pfam" id="PF00005">
    <property type="entry name" value="ABC_tran"/>
    <property type="match status" value="2"/>
</dbReference>
<dbReference type="PANTHER" id="PTHR43776:SF15">
    <property type="entry name" value="GLUTATHIONE IMPORT ATP-BINDING PROTEIN GSIA"/>
    <property type="match status" value="1"/>
</dbReference>
<evidence type="ECO:0000256" key="8">
    <source>
        <dbReference type="ARBA" id="ARBA00022801"/>
    </source>
</evidence>
<evidence type="ECO:0000256" key="7">
    <source>
        <dbReference type="ARBA" id="ARBA00022741"/>
    </source>
</evidence>
<comment type="catalytic activity">
    <reaction evidence="16">
        <text>glutathione(out) + ATP + H2O = glutathione(in) + ADP + phosphate + H(+)</text>
        <dbReference type="Rhea" id="RHEA:29791"/>
        <dbReference type="ChEBI" id="CHEBI:15377"/>
        <dbReference type="ChEBI" id="CHEBI:15378"/>
        <dbReference type="ChEBI" id="CHEBI:30616"/>
        <dbReference type="ChEBI" id="CHEBI:43474"/>
        <dbReference type="ChEBI" id="CHEBI:57925"/>
        <dbReference type="ChEBI" id="CHEBI:456216"/>
        <dbReference type="EC" id="7.4.2.10"/>
    </reaction>
</comment>
<proteinExistence type="inferred from homology"/>
<name>A0AA40X6P8_9GAMM</name>
<evidence type="ECO:0000313" key="18">
    <source>
        <dbReference type="EMBL" id="MBF6639242.1"/>
    </source>
</evidence>
<feature type="domain" description="ABC transporter" evidence="17">
    <location>
        <begin position="310"/>
        <end position="549"/>
    </location>
</feature>
<evidence type="ECO:0000256" key="2">
    <source>
        <dbReference type="ARBA" id="ARBA00011469"/>
    </source>
</evidence>
<keyword evidence="4" id="KW-1003">Cell membrane</keyword>
<evidence type="ECO:0000256" key="6">
    <source>
        <dbReference type="ARBA" id="ARBA00022737"/>
    </source>
</evidence>
<keyword evidence="11" id="KW-0472">Membrane</keyword>
<evidence type="ECO:0000259" key="17">
    <source>
        <dbReference type="PROSITE" id="PS50893"/>
    </source>
</evidence>
<comment type="subunit">
    <text evidence="2">The complex is composed of two ATP-binding proteins (GsiA), two transmembrane proteins (GsiC and GsiD) and a solute-binding protein (GsiB).</text>
</comment>
<evidence type="ECO:0000256" key="5">
    <source>
        <dbReference type="ARBA" id="ARBA00022519"/>
    </source>
</evidence>
<dbReference type="Proteomes" id="UP000192722">
    <property type="component" value="Unassembled WGS sequence"/>
</dbReference>